<dbReference type="Gene3D" id="1.10.287.770">
    <property type="entry name" value="YojJ-like"/>
    <property type="match status" value="1"/>
</dbReference>
<keyword evidence="10 12" id="KW-0739">Sodium transport</keyword>
<keyword evidence="6 14" id="KW-1133">Transmembrane helix</keyword>
<evidence type="ECO:0000256" key="5">
    <source>
        <dbReference type="ARBA" id="ARBA00022692"/>
    </source>
</evidence>
<dbReference type="AlphaFoldDB" id="A0AAV7XA82"/>
<protein>
    <recommendedName>
        <fullName evidence="17">Sodium channel protein Nach-like</fullName>
    </recommendedName>
</protein>
<dbReference type="PANTHER" id="PTHR11690:SF237">
    <property type="entry name" value="PICKPOCKET 16-RELATED"/>
    <property type="match status" value="1"/>
</dbReference>
<accession>A0AAV7XA82</accession>
<dbReference type="Pfam" id="PF00858">
    <property type="entry name" value="ASC"/>
    <property type="match status" value="1"/>
</dbReference>
<feature type="region of interest" description="Disordered" evidence="13">
    <location>
        <begin position="341"/>
        <end position="361"/>
    </location>
</feature>
<keyword evidence="9 14" id="KW-0472">Membrane</keyword>
<feature type="transmembrane region" description="Helical" evidence="14">
    <location>
        <begin position="465"/>
        <end position="487"/>
    </location>
</feature>
<keyword evidence="8 12" id="KW-0406">Ion transport</keyword>
<evidence type="ECO:0000256" key="2">
    <source>
        <dbReference type="ARBA" id="ARBA00007193"/>
    </source>
</evidence>
<keyword evidence="5 12" id="KW-0812">Transmembrane</keyword>
<evidence type="ECO:0008006" key="17">
    <source>
        <dbReference type="Google" id="ProtNLM"/>
    </source>
</evidence>
<keyword evidence="11 12" id="KW-0407">Ion channel</keyword>
<dbReference type="Gene3D" id="2.60.470.10">
    <property type="entry name" value="Acid-sensing ion channels like domains"/>
    <property type="match status" value="1"/>
</dbReference>
<proteinExistence type="inferred from homology"/>
<keyword evidence="16" id="KW-1185">Reference proteome</keyword>
<evidence type="ECO:0000313" key="16">
    <source>
        <dbReference type="Proteomes" id="UP001075354"/>
    </source>
</evidence>
<evidence type="ECO:0000256" key="4">
    <source>
        <dbReference type="ARBA" id="ARBA00022461"/>
    </source>
</evidence>
<evidence type="ECO:0000313" key="15">
    <source>
        <dbReference type="EMBL" id="KAJ1522559.1"/>
    </source>
</evidence>
<feature type="transmembrane region" description="Helical" evidence="14">
    <location>
        <begin position="34"/>
        <end position="55"/>
    </location>
</feature>
<evidence type="ECO:0000256" key="13">
    <source>
        <dbReference type="SAM" id="MobiDB-lite"/>
    </source>
</evidence>
<name>A0AAV7XA82_9NEOP</name>
<dbReference type="PANTHER" id="PTHR11690">
    <property type="entry name" value="AMILORIDE-SENSITIVE SODIUM CHANNEL-RELATED"/>
    <property type="match status" value="1"/>
</dbReference>
<evidence type="ECO:0000256" key="6">
    <source>
        <dbReference type="ARBA" id="ARBA00022989"/>
    </source>
</evidence>
<evidence type="ECO:0000256" key="7">
    <source>
        <dbReference type="ARBA" id="ARBA00023053"/>
    </source>
</evidence>
<dbReference type="EMBL" id="JAPTSV010000011">
    <property type="protein sequence ID" value="KAJ1522559.1"/>
    <property type="molecule type" value="Genomic_DNA"/>
</dbReference>
<gene>
    <name evidence="15" type="ORF">ONE63_001745</name>
</gene>
<comment type="subcellular location">
    <subcellularLocation>
        <location evidence="1">Membrane</location>
        <topology evidence="1">Multi-pass membrane protein</topology>
    </subcellularLocation>
</comment>
<dbReference type="PRINTS" id="PR01078">
    <property type="entry name" value="AMINACHANNEL"/>
</dbReference>
<evidence type="ECO:0000256" key="8">
    <source>
        <dbReference type="ARBA" id="ARBA00023065"/>
    </source>
</evidence>
<comment type="similarity">
    <text evidence="2 12">Belongs to the amiloride-sensitive sodium channel (TC 1.A.6) family.</text>
</comment>
<dbReference type="GO" id="GO:0015280">
    <property type="term" value="F:ligand-gated sodium channel activity"/>
    <property type="evidence" value="ECO:0007669"/>
    <property type="project" value="TreeGrafter"/>
</dbReference>
<dbReference type="Proteomes" id="UP001075354">
    <property type="component" value="Chromosome 11"/>
</dbReference>
<evidence type="ECO:0000256" key="11">
    <source>
        <dbReference type="ARBA" id="ARBA00023303"/>
    </source>
</evidence>
<reference evidence="15" key="1">
    <citation type="submission" date="2022-12" db="EMBL/GenBank/DDBJ databases">
        <title>Chromosome-level genome assembly of the bean flower thrips Megalurothrips usitatus.</title>
        <authorList>
            <person name="Ma L."/>
            <person name="Liu Q."/>
            <person name="Li H."/>
            <person name="Cai W."/>
        </authorList>
    </citation>
    <scope>NUCLEOTIDE SEQUENCE</scope>
    <source>
        <strain evidence="15">Cailab_2022a</strain>
    </source>
</reference>
<keyword evidence="7" id="KW-0915">Sodium</keyword>
<dbReference type="InterPro" id="IPR001873">
    <property type="entry name" value="ENaC"/>
</dbReference>
<organism evidence="15 16">
    <name type="scientific">Megalurothrips usitatus</name>
    <name type="common">bean blossom thrips</name>
    <dbReference type="NCBI Taxonomy" id="439358"/>
    <lineage>
        <taxon>Eukaryota</taxon>
        <taxon>Metazoa</taxon>
        <taxon>Ecdysozoa</taxon>
        <taxon>Arthropoda</taxon>
        <taxon>Hexapoda</taxon>
        <taxon>Insecta</taxon>
        <taxon>Pterygota</taxon>
        <taxon>Neoptera</taxon>
        <taxon>Paraneoptera</taxon>
        <taxon>Thysanoptera</taxon>
        <taxon>Terebrantia</taxon>
        <taxon>Thripoidea</taxon>
        <taxon>Thripidae</taxon>
        <taxon>Megalurothrips</taxon>
    </lineage>
</organism>
<evidence type="ECO:0000256" key="9">
    <source>
        <dbReference type="ARBA" id="ARBA00023136"/>
    </source>
</evidence>
<evidence type="ECO:0000256" key="14">
    <source>
        <dbReference type="SAM" id="Phobius"/>
    </source>
</evidence>
<dbReference type="GO" id="GO:0005886">
    <property type="term" value="C:plasma membrane"/>
    <property type="evidence" value="ECO:0007669"/>
    <property type="project" value="TreeGrafter"/>
</dbReference>
<evidence type="ECO:0000256" key="1">
    <source>
        <dbReference type="ARBA" id="ARBA00004141"/>
    </source>
</evidence>
<evidence type="ECO:0000256" key="10">
    <source>
        <dbReference type="ARBA" id="ARBA00023201"/>
    </source>
</evidence>
<evidence type="ECO:0000256" key="3">
    <source>
        <dbReference type="ARBA" id="ARBA00022448"/>
    </source>
</evidence>
<keyword evidence="3 12" id="KW-0813">Transport</keyword>
<keyword evidence="4 12" id="KW-0894">Sodium channel</keyword>
<sequence>MHAIRQTASEFSENTSIHGVRYITENGRRWIERFLWIATEVVCVGCAVYMLMYFLTKFNTNPTMTRVESYFHDVANVPFPAITLCNVNRIFRSKAQHLVDSLNIPEGFQVARQDIINLVPLLGQLLAVSELGTGVTGRSRLERLLKYNNLSSEAVFEELGQPCLEMIERCSWEGREVNCSTIFTRTMTYLGYCCSFNSQRDFSLPPSPSDTKQTTNTAFFGYPLGLTVLLNPRTEDYFWGPFASAGVVCMVHDSNEIATERAAQAMVSIERESLVQVLPSLRNGTAALRDVSPERRRCLFENENPNSETAEYSHEDCTLECEAEKIWKMCACRPMSLPRVRGPKGKSPRDGPIPCNVSPFSDEKHDMTVKSQVRGDLVPTNPVEAEVVSEQKFQDCGCLAQCNSVDYELETTTANFGASRWVRRHFYQDMNATSRSLLHVYFDSQTSALFVNDLVSNPVQLMSSLGGIFSLFLGCSFMSAVEVIYFFTVRLWLLVRGDGGVARGQADLTPGAAANISPPYM</sequence>
<evidence type="ECO:0000256" key="12">
    <source>
        <dbReference type="RuleBase" id="RU000679"/>
    </source>
</evidence>
<comment type="caution">
    <text evidence="15">The sequence shown here is derived from an EMBL/GenBank/DDBJ whole genome shotgun (WGS) entry which is preliminary data.</text>
</comment>